<reference evidence="3" key="2">
    <citation type="submission" date="2019-12" db="EMBL/GenBank/DDBJ databases">
        <authorList>
            <person name="Studholme D.J."/>
            <person name="Sarris P."/>
        </authorList>
    </citation>
    <scope>NUCLEOTIDE SEQUENCE</scope>
    <source>
        <strain evidence="3">PFS-1207/04</strain>
        <tissue evidence="3">Leaf</tissue>
    </source>
</reference>
<feature type="compositionally biased region" description="Basic and acidic residues" evidence="1">
    <location>
        <begin position="45"/>
        <end position="66"/>
    </location>
</feature>
<sequence length="66" mass="7619">MLGSVTMTSGERRWTVGGAKMMEMLKRSRSEELRYKCRVANRTDQWSRDPKPSSHARSVDRLTCEA</sequence>
<protein>
    <submittedName>
        <fullName evidence="2">Uncharacterized protein</fullName>
    </submittedName>
</protein>
<evidence type="ECO:0000313" key="2">
    <source>
        <dbReference type="EMBL" id="KAF2588710.1"/>
    </source>
</evidence>
<name>A0A3N6QPW6_BRACR</name>
<dbReference type="AlphaFoldDB" id="A0A3N6QPW6"/>
<gene>
    <name evidence="3" type="ORF">DY000_02053349</name>
    <name evidence="2" type="ORF">F2Q70_00038952</name>
</gene>
<keyword evidence="4" id="KW-1185">Reference proteome</keyword>
<evidence type="ECO:0000256" key="1">
    <source>
        <dbReference type="SAM" id="MobiDB-lite"/>
    </source>
</evidence>
<proteinExistence type="predicted"/>
<dbReference type="EMBL" id="QGKV02002055">
    <property type="protein sequence ID" value="KAF3493482.1"/>
    <property type="molecule type" value="Genomic_DNA"/>
</dbReference>
<comment type="caution">
    <text evidence="2">The sequence shown here is derived from an EMBL/GenBank/DDBJ whole genome shotgun (WGS) entry which is preliminary data.</text>
</comment>
<reference evidence="2" key="1">
    <citation type="submission" date="2019-12" db="EMBL/GenBank/DDBJ databases">
        <title>Genome sequencing and annotation of Brassica cretica.</title>
        <authorList>
            <person name="Studholme D.J."/>
            <person name="Sarris P.F."/>
        </authorList>
    </citation>
    <scope>NUCLEOTIDE SEQUENCE</scope>
    <source>
        <strain evidence="2">PFS-102/07</strain>
        <tissue evidence="2">Leaf</tissue>
    </source>
</reference>
<feature type="region of interest" description="Disordered" evidence="1">
    <location>
        <begin position="42"/>
        <end position="66"/>
    </location>
</feature>
<dbReference type="EMBL" id="QGKY02000190">
    <property type="protein sequence ID" value="KAF2588710.1"/>
    <property type="molecule type" value="Genomic_DNA"/>
</dbReference>
<evidence type="ECO:0000313" key="4">
    <source>
        <dbReference type="Proteomes" id="UP000266723"/>
    </source>
</evidence>
<evidence type="ECO:0000313" key="3">
    <source>
        <dbReference type="EMBL" id="KAF3493482.1"/>
    </source>
</evidence>
<reference evidence="3 4" key="3">
    <citation type="journal article" date="2020" name="BMC Genomics">
        <title>Intraspecific diversification of the crop wild relative Brassica cretica Lam. using demographic model selection.</title>
        <authorList>
            <person name="Kioukis A."/>
            <person name="Michalopoulou V.A."/>
            <person name="Briers L."/>
            <person name="Pirintsos S."/>
            <person name="Studholme D.J."/>
            <person name="Pavlidis P."/>
            <person name="Sarris P.F."/>
        </authorList>
    </citation>
    <scope>NUCLEOTIDE SEQUENCE [LARGE SCALE GENOMIC DNA]</scope>
    <source>
        <strain evidence="4">cv. PFS-1207/04</strain>
        <strain evidence="3">PFS-1207/04</strain>
    </source>
</reference>
<organism evidence="2">
    <name type="scientific">Brassica cretica</name>
    <name type="common">Mustard</name>
    <dbReference type="NCBI Taxonomy" id="69181"/>
    <lineage>
        <taxon>Eukaryota</taxon>
        <taxon>Viridiplantae</taxon>
        <taxon>Streptophyta</taxon>
        <taxon>Embryophyta</taxon>
        <taxon>Tracheophyta</taxon>
        <taxon>Spermatophyta</taxon>
        <taxon>Magnoliopsida</taxon>
        <taxon>eudicotyledons</taxon>
        <taxon>Gunneridae</taxon>
        <taxon>Pentapetalae</taxon>
        <taxon>rosids</taxon>
        <taxon>malvids</taxon>
        <taxon>Brassicales</taxon>
        <taxon>Brassicaceae</taxon>
        <taxon>Brassiceae</taxon>
        <taxon>Brassica</taxon>
    </lineage>
</organism>
<accession>A0A3N6QPW6</accession>
<dbReference type="Proteomes" id="UP000266723">
    <property type="component" value="Unassembled WGS sequence"/>
</dbReference>